<protein>
    <submittedName>
        <fullName evidence="1">Uncharacterized protein</fullName>
    </submittedName>
</protein>
<dbReference type="AlphaFoldDB" id="X1AL26"/>
<name>X1AL26_9ZZZZ</name>
<comment type="caution">
    <text evidence="1">The sequence shown here is derived from an EMBL/GenBank/DDBJ whole genome shotgun (WGS) entry which is preliminary data.</text>
</comment>
<evidence type="ECO:0000313" key="1">
    <source>
        <dbReference type="EMBL" id="GAG83290.1"/>
    </source>
</evidence>
<sequence>MDSKTITVRFNLQLYNKVLHHELSNSALIRKSVIQFLTCEEPNNTIDIDSTTPSYIEHLEDEILFLRNQNSALLIVKQPLLTRVISKLKSG</sequence>
<gene>
    <name evidence="1" type="ORF">S01H4_36018</name>
</gene>
<accession>X1AL26</accession>
<dbReference type="EMBL" id="BART01019211">
    <property type="protein sequence ID" value="GAG83290.1"/>
    <property type="molecule type" value="Genomic_DNA"/>
</dbReference>
<proteinExistence type="predicted"/>
<reference evidence="1" key="1">
    <citation type="journal article" date="2014" name="Front. Microbiol.">
        <title>High frequency of phylogenetically diverse reductive dehalogenase-homologous genes in deep subseafloor sedimentary metagenomes.</title>
        <authorList>
            <person name="Kawai M."/>
            <person name="Futagami T."/>
            <person name="Toyoda A."/>
            <person name="Takaki Y."/>
            <person name="Nishi S."/>
            <person name="Hori S."/>
            <person name="Arai W."/>
            <person name="Tsubouchi T."/>
            <person name="Morono Y."/>
            <person name="Uchiyama I."/>
            <person name="Ito T."/>
            <person name="Fujiyama A."/>
            <person name="Inagaki F."/>
            <person name="Takami H."/>
        </authorList>
    </citation>
    <scope>NUCLEOTIDE SEQUENCE</scope>
    <source>
        <strain evidence="1">Expedition CK06-06</strain>
    </source>
</reference>
<organism evidence="1">
    <name type="scientific">marine sediment metagenome</name>
    <dbReference type="NCBI Taxonomy" id="412755"/>
    <lineage>
        <taxon>unclassified sequences</taxon>
        <taxon>metagenomes</taxon>
        <taxon>ecological metagenomes</taxon>
    </lineage>
</organism>